<evidence type="ECO:0000259" key="1">
    <source>
        <dbReference type="Pfam" id="PF10090"/>
    </source>
</evidence>
<dbReference type="Pfam" id="PF10090">
    <property type="entry name" value="HPTransfase"/>
    <property type="match status" value="1"/>
</dbReference>
<evidence type="ECO:0000313" key="3">
    <source>
        <dbReference type="Proteomes" id="UP000009286"/>
    </source>
</evidence>
<sequence>MHNTMIDATVLELLASRICHDLISPVGAVNNGVEFLEDMGADAGDEAIALISMSAQAAAARLQVFRLAYGAGGRDPNIKPWDIHKTFDNLITADGKIKQNWDARAVFADVELPEGFCKILTATLMLAAECMPKGGAIGVTHENGETRVIAGGPDAAPRAQVREALAVELDPADLDPRLVHPFATGILGRQYGLNITIEKAGDSMVTFLIKRA</sequence>
<dbReference type="AlphaFoldDB" id="G2KPE6"/>
<gene>
    <name evidence="2" type="ordered locus">MICA_713</name>
</gene>
<organism evidence="2 3">
    <name type="scientific">Micavibrio aeruginosavorus (strain ARL-13)</name>
    <dbReference type="NCBI Taxonomy" id="856793"/>
    <lineage>
        <taxon>Bacteria</taxon>
        <taxon>Pseudomonadati</taxon>
        <taxon>Bdellovibrionota</taxon>
        <taxon>Bdellovibrionia</taxon>
        <taxon>Bdellovibrionales</taxon>
        <taxon>Pseudobdellovibrionaceae</taxon>
        <taxon>Micavibrio</taxon>
    </lineage>
</organism>
<dbReference type="OrthoDB" id="9803702at2"/>
<dbReference type="InterPro" id="IPR018762">
    <property type="entry name" value="ChpT_C"/>
</dbReference>
<protein>
    <recommendedName>
        <fullName evidence="1">Histidine phosphotransferase ChpT C-terminal domain-containing protein</fullName>
    </recommendedName>
</protein>
<dbReference type="Gene3D" id="1.10.287.130">
    <property type="match status" value="1"/>
</dbReference>
<dbReference type="HOGENOM" id="CLU_086320_0_0_5"/>
<dbReference type="Proteomes" id="UP000009286">
    <property type="component" value="Chromosome"/>
</dbReference>
<dbReference type="Gene3D" id="3.30.565.10">
    <property type="entry name" value="Histidine kinase-like ATPase, C-terminal domain"/>
    <property type="match status" value="1"/>
</dbReference>
<accession>G2KPE6</accession>
<keyword evidence="3" id="KW-1185">Reference proteome</keyword>
<dbReference type="eggNOG" id="COG5385">
    <property type="taxonomic scope" value="Bacteria"/>
</dbReference>
<evidence type="ECO:0000313" key="2">
    <source>
        <dbReference type="EMBL" id="AEP09047.1"/>
    </source>
</evidence>
<dbReference type="RefSeq" id="WP_014102270.1">
    <property type="nucleotide sequence ID" value="NC_016026.1"/>
</dbReference>
<proteinExistence type="predicted"/>
<dbReference type="KEGG" id="mai:MICA_713"/>
<dbReference type="InterPro" id="IPR036890">
    <property type="entry name" value="HATPase_C_sf"/>
</dbReference>
<reference evidence="2 3" key="1">
    <citation type="journal article" date="2011" name="BMC Genomics">
        <title>Genomic insights into an obligate epibiotic bacterial predator: Micavibrio aeruginosavorus ARL-13.</title>
        <authorList>
            <person name="Wang Z."/>
            <person name="Kadouri D."/>
            <person name="Wu M."/>
        </authorList>
    </citation>
    <scope>NUCLEOTIDE SEQUENCE [LARGE SCALE GENOMIC DNA]</scope>
    <source>
        <strain evidence="2 3">ARL-13</strain>
    </source>
</reference>
<feature type="domain" description="Histidine phosphotransferase ChpT C-terminal" evidence="1">
    <location>
        <begin position="81"/>
        <end position="202"/>
    </location>
</feature>
<name>G2KPE6_MICAA</name>
<dbReference type="EMBL" id="CP002382">
    <property type="protein sequence ID" value="AEP09047.1"/>
    <property type="molecule type" value="Genomic_DNA"/>
</dbReference>
<dbReference type="STRING" id="856793.MICA_713"/>